<dbReference type="KEGG" id="csci:HDCHBGLK_00475"/>
<dbReference type="Pfam" id="PF01208">
    <property type="entry name" value="URO-D"/>
    <property type="match status" value="1"/>
</dbReference>
<reference evidence="2 3" key="1">
    <citation type="journal article" date="2019" name="Appl. Environ. Microbiol.">
        <title>Clostridium scindens ATCC 35704: integration of nutritional requirements, the complete genome sequence, and global transcriptional responses to bile acids.</title>
        <authorList>
            <person name="Devendran S."/>
            <person name="Shrestha R."/>
            <person name="Alves J.M.P."/>
            <person name="Wolf P.G."/>
            <person name="Ly L."/>
            <person name="Hernandez A.G."/>
            <person name="Mendez-Garcia C."/>
            <person name="Inboden A."/>
            <person name="Wiley J."/>
            <person name="Paul O."/>
            <person name="Allen A."/>
            <person name="Springer E."/>
            <person name="Wright C.L."/>
            <person name="Fields C.J."/>
            <person name="Daniel S.L."/>
            <person name="Ridlon J.M."/>
        </authorList>
    </citation>
    <scope>NUCLEOTIDE SEQUENCE [LARGE SCALE GENOMIC DNA]</scope>
    <source>
        <strain evidence="2 3">ATCC 35704</strain>
    </source>
</reference>
<dbReference type="EC" id="4.1.1.37" evidence="2"/>
<dbReference type="GO" id="GO:0006779">
    <property type="term" value="P:porphyrin-containing compound biosynthetic process"/>
    <property type="evidence" value="ECO:0007669"/>
    <property type="project" value="InterPro"/>
</dbReference>
<dbReference type="Gene3D" id="3.20.20.210">
    <property type="match status" value="1"/>
</dbReference>
<dbReference type="CDD" id="cd03465">
    <property type="entry name" value="URO-D_like"/>
    <property type="match status" value="1"/>
</dbReference>
<gene>
    <name evidence="2" type="primary">hemE_1</name>
    <name evidence="2" type="ORF">HDCHBGLK_00475</name>
</gene>
<accession>A0A494WFB2</accession>
<keyword evidence="2" id="KW-0456">Lyase</keyword>
<feature type="domain" description="Uroporphyrinogen decarboxylase (URO-D)" evidence="1">
    <location>
        <begin position="19"/>
        <end position="356"/>
    </location>
</feature>
<dbReference type="GeneID" id="62694707"/>
<dbReference type="RefSeq" id="WP_039909742.1">
    <property type="nucleotide sequence ID" value="NZ_CP036170.1"/>
</dbReference>
<proteinExistence type="predicted"/>
<dbReference type="PANTHER" id="PTHR47099:SF1">
    <property type="entry name" value="METHYLCOBAMIDE:COM METHYLTRANSFERASE MTBA"/>
    <property type="match status" value="1"/>
</dbReference>
<dbReference type="Proteomes" id="UP000289664">
    <property type="component" value="Chromosome"/>
</dbReference>
<dbReference type="OrthoDB" id="9780425at2"/>
<name>A0A494WFB2_CLOS5</name>
<dbReference type="GO" id="GO:0004853">
    <property type="term" value="F:uroporphyrinogen decarboxylase activity"/>
    <property type="evidence" value="ECO:0007669"/>
    <property type="project" value="UniProtKB-EC"/>
</dbReference>
<protein>
    <submittedName>
        <fullName evidence="2">Uroporphyrinogen decarboxylase</fullName>
        <ecNumber evidence="2">4.1.1.37</ecNumber>
    </submittedName>
</protein>
<dbReference type="PANTHER" id="PTHR47099">
    <property type="entry name" value="METHYLCOBAMIDE:COM METHYLTRANSFERASE MTBA"/>
    <property type="match status" value="1"/>
</dbReference>
<evidence type="ECO:0000313" key="3">
    <source>
        <dbReference type="Proteomes" id="UP000289664"/>
    </source>
</evidence>
<evidence type="ECO:0000259" key="1">
    <source>
        <dbReference type="Pfam" id="PF01208"/>
    </source>
</evidence>
<dbReference type="AlphaFoldDB" id="A0A494WFB2"/>
<keyword evidence="3" id="KW-1185">Reference proteome</keyword>
<dbReference type="InterPro" id="IPR038071">
    <property type="entry name" value="UROD/MetE-like_sf"/>
</dbReference>
<dbReference type="EMBL" id="CP036170">
    <property type="protein sequence ID" value="QBF73112.1"/>
    <property type="molecule type" value="Genomic_DNA"/>
</dbReference>
<organism evidence="2 3">
    <name type="scientific">Clostridium scindens (strain ATCC 35704 / DSM 5676 / VPI 13733 / 19)</name>
    <dbReference type="NCBI Taxonomy" id="411468"/>
    <lineage>
        <taxon>Bacteria</taxon>
        <taxon>Bacillati</taxon>
        <taxon>Bacillota</taxon>
        <taxon>Clostridia</taxon>
        <taxon>Lachnospirales</taxon>
        <taxon>Lachnospiraceae</taxon>
    </lineage>
</organism>
<dbReference type="SUPFAM" id="SSF51726">
    <property type="entry name" value="UROD/MetE-like"/>
    <property type="match status" value="1"/>
</dbReference>
<evidence type="ECO:0000313" key="2">
    <source>
        <dbReference type="EMBL" id="QBF73112.1"/>
    </source>
</evidence>
<dbReference type="InterPro" id="IPR052024">
    <property type="entry name" value="Methanogen_methyltrans"/>
</dbReference>
<dbReference type="InterPro" id="IPR000257">
    <property type="entry name" value="Uroporphyrinogen_deCOase"/>
</dbReference>
<sequence length="372" mass="41392">MEYDELKRLMDGQKDEMTAAERMKAYNAGEEVDYIPYTLQAPDPAMADIFGFTTTQFAKDFEVKSEVIRRRKEEFGLDSFNVGLGLKTIGGALGSKLRAPEHGIDYVEEHILKDYADFERLEVTDPYKNPVLAPILESAKRLKDRFPDVSMTTSVAGPISTAIAVRPVEMVLKDTRKNPEMLHKLLDLTVECSLRWFEAFRREFGPVGTNFSDPVTCMDVISKKQFDEYSLPYIKKLIDGTEKIMGSRPGAHICGKTSPIWGDLADAGLFSFSIDNCEDLKEAKDAVGDRMRIAGNVPPVDVMKEGTIDEVMESCRECLIKCADNPAGFILNTGCQLPIGTPKANVEAFIYAARKYGRGARIGKMPRGITEG</sequence>